<dbReference type="EMBL" id="JYPD01000017">
    <property type="protein sequence ID" value="KXK09444.1"/>
    <property type="molecule type" value="Genomic_DNA"/>
</dbReference>
<feature type="domain" description="Fibronectin type-III" evidence="3">
    <location>
        <begin position="49"/>
        <end position="136"/>
    </location>
</feature>
<feature type="domain" description="Fibronectin type-III" evidence="3">
    <location>
        <begin position="313"/>
        <end position="379"/>
    </location>
</feature>
<gene>
    <name evidence="4" type="ORF">UZ20_WS6002000493</name>
</gene>
<feature type="transmembrane region" description="Helical" evidence="2">
    <location>
        <begin position="599"/>
        <end position="616"/>
    </location>
</feature>
<reference evidence="4 5" key="1">
    <citation type="submission" date="2015-02" db="EMBL/GenBank/DDBJ databases">
        <title>Improved understanding of the partial-nitritation anammox process through 23 genomes representing the majority of the microbial community.</title>
        <authorList>
            <person name="Speth D.R."/>
            <person name="In T Zandt M."/>
            <person name="Guerrero Cruz S."/>
            <person name="Jetten M.S."/>
            <person name="Dutilh B.E."/>
        </authorList>
    </citation>
    <scope>NUCLEOTIDE SEQUENCE [LARGE SCALE GENOMIC DNA]</scope>
    <source>
        <strain evidence="4">OLB21</strain>
    </source>
</reference>
<dbReference type="SMART" id="SM00060">
    <property type="entry name" value="FN3"/>
    <property type="match status" value="2"/>
</dbReference>
<dbReference type="AlphaFoldDB" id="A0A136KJ59"/>
<name>A0A136KJ59_9BACT</name>
<sequence length="628" mass="68165">MKWQKIKSQSNNRVNYFALAVLLFLTFSIPLTLVAINLGFNPFTRANQTLPPKEVVVANITDSGATIAFITDEPVSAIINYGIVENQLNKVVSDKRDLSSGLTGDYRTHYFELAGLTPNTVYYFTPVIVDTAYKNGAVPFTFKTLSATEDPTIPLPKYGSVNPPTAGALVYAHIISKQGSNSSTASAITADNGTYTFDVGVMRDSAGKPLDPAGLELLIVAVDNELGRGGKTFPSEQQPGSIAVAKGNQIIYANELKEISQATTTTPTQTAVPTGTNQPTTTPTTAPNPTLDQRSRQILTSPDRAESTDLAEPTSPANIFVSNIDQSGFNVNWTTSSKTTGTIYLQESNTVYKDIRDINESQTRYTHSVRVITSNFQAGEIINFTIEVNGQRVESSSYQYLIPSIPSTSAPTLTINGTRTNTHTETDTSDYIVASKLRSTDSESTFKTTVANANWSIEAGDSLLITDQSSVDFFPADSSTNTTITAYGEFNSRDGKNSSALEQVQVLMQPKLAITNPAPNQSYNNLSEISGIARPSSGIKINLNGREYTTASDTKGNWVVRNIGLIAGTNTLTATDGESQLTFRFNFTLNQLPDTSLENWQPVLFGVILIVSGILLRRYRNINYRSTQ</sequence>
<evidence type="ECO:0000313" key="5">
    <source>
        <dbReference type="Proteomes" id="UP000070449"/>
    </source>
</evidence>
<dbReference type="Gene3D" id="2.60.40.380">
    <property type="entry name" value="Purple acid phosphatase-like, N-terminal"/>
    <property type="match status" value="1"/>
</dbReference>
<dbReference type="Proteomes" id="UP000070449">
    <property type="component" value="Unassembled WGS sequence"/>
</dbReference>
<dbReference type="STRING" id="1617427.UZ20_WS6002000493"/>
<proteinExistence type="predicted"/>
<dbReference type="InterPro" id="IPR003961">
    <property type="entry name" value="FN3_dom"/>
</dbReference>
<evidence type="ECO:0000256" key="2">
    <source>
        <dbReference type="SAM" id="Phobius"/>
    </source>
</evidence>
<keyword evidence="2" id="KW-0812">Transmembrane</keyword>
<feature type="region of interest" description="Disordered" evidence="1">
    <location>
        <begin position="263"/>
        <end position="295"/>
    </location>
</feature>
<accession>A0A136KJ59</accession>
<keyword evidence="2" id="KW-1133">Transmembrane helix</keyword>
<evidence type="ECO:0000259" key="3">
    <source>
        <dbReference type="SMART" id="SM00060"/>
    </source>
</evidence>
<protein>
    <recommendedName>
        <fullName evidence="3">Fibronectin type-III domain-containing protein</fullName>
    </recommendedName>
</protein>
<organism evidence="4 5">
    <name type="scientific">candidate division WS6 bacterium OLB21</name>
    <dbReference type="NCBI Taxonomy" id="1617427"/>
    <lineage>
        <taxon>Bacteria</taxon>
        <taxon>Candidatus Dojkabacteria</taxon>
    </lineage>
</organism>
<feature type="compositionally biased region" description="Low complexity" evidence="1">
    <location>
        <begin position="263"/>
        <end position="290"/>
    </location>
</feature>
<evidence type="ECO:0000256" key="1">
    <source>
        <dbReference type="SAM" id="MobiDB-lite"/>
    </source>
</evidence>
<keyword evidence="2" id="KW-0472">Membrane</keyword>
<evidence type="ECO:0000313" key="4">
    <source>
        <dbReference type="EMBL" id="KXK09444.1"/>
    </source>
</evidence>
<comment type="caution">
    <text evidence="4">The sequence shown here is derived from an EMBL/GenBank/DDBJ whole genome shotgun (WGS) entry which is preliminary data.</text>
</comment>